<dbReference type="SUPFAM" id="SSF48452">
    <property type="entry name" value="TPR-like"/>
    <property type="match status" value="1"/>
</dbReference>
<sequence>MPKRHNNHQIEDASRRQFDRLLPDEWVSRPKSSDYGTDLEVEIFETDGTATGLMFYVQLRGTDDTRKETSTTLSLEQLQYFHQLDVPTLLVRFCRPTSKFHYKWHFEINPTPKQDTQKSLTVNFSDLQQWNEETLPSLASDLKIARRAKNLNAHGFVSLKADSSNLGASKTFELKLAIQQAAEICGTIAPVDTLPDDRHLPLLLSETESSIEIRCGKLTGIEIPKAAFGDERSTALLYGACIVSSDMECSHQAQAIANSTLQNKLIAPHQFLAFRAAFALQSAPADLVNFALLNGLEDPSSPANPMLTMALVSASQKSHTRDWLNDWFNAVRQFAIQNDMQGPAAATFYNQGNVALQTANFADAVWYYNQARKLRPEYLTTDYFLREFGGALYNSRHYLPASKLYESAITDTSAATDWHRLGDAQLLSGEIELATKSYKTAEGSQRLSPEKFSSQMKLSLCDWLFEKYGENLVVRWHEASKILRDIEGLNLQHEQEFQRILDSANALDPVSNFNVGVSCSARSEFNDALHHFLLCGIQCPHDLEAWSNAIKCAWNIDHHAFFAVLSAAYAHNALDGYAHFRRDLVDQGMPDNLIETLDALVGELDDPTLVSNEFTSWVQRYSSEGDTKQSG</sequence>
<reference evidence="3 4" key="1">
    <citation type="submission" date="2018-03" db="EMBL/GenBank/DDBJ databases">
        <authorList>
            <person name="Keele B.F."/>
        </authorList>
    </citation>
    <scope>NUCLEOTIDE SEQUENCE [LARGE SCALE GENOMIC DNA]</scope>
    <source>
        <strain evidence="3 4">CECT 8599</strain>
    </source>
</reference>
<keyword evidence="1" id="KW-0802">TPR repeat</keyword>
<evidence type="ECO:0000313" key="4">
    <source>
        <dbReference type="Proteomes" id="UP000244880"/>
    </source>
</evidence>
<dbReference type="InterPro" id="IPR019734">
    <property type="entry name" value="TPR_rpt"/>
</dbReference>
<name>A0A2R8BBP5_9RHOB</name>
<proteinExistence type="predicted"/>
<dbReference type="RefSeq" id="WP_108827561.1">
    <property type="nucleotide sequence ID" value="NZ_OMOR01000001.1"/>
</dbReference>
<organism evidence="3 4">
    <name type="scientific">Ascidiaceihabitans donghaensis</name>
    <dbReference type="NCBI Taxonomy" id="1510460"/>
    <lineage>
        <taxon>Bacteria</taxon>
        <taxon>Pseudomonadati</taxon>
        <taxon>Pseudomonadota</taxon>
        <taxon>Alphaproteobacteria</taxon>
        <taxon>Rhodobacterales</taxon>
        <taxon>Paracoccaceae</taxon>
        <taxon>Ascidiaceihabitans</taxon>
    </lineage>
</organism>
<dbReference type="AlphaFoldDB" id="A0A2R8BBP5"/>
<evidence type="ECO:0000259" key="2">
    <source>
        <dbReference type="Pfam" id="PF14280"/>
    </source>
</evidence>
<evidence type="ECO:0000256" key="1">
    <source>
        <dbReference type="PROSITE-ProRule" id="PRU00339"/>
    </source>
</evidence>
<feature type="repeat" description="TPR" evidence="1">
    <location>
        <begin position="345"/>
        <end position="378"/>
    </location>
</feature>
<dbReference type="Proteomes" id="UP000244880">
    <property type="component" value="Unassembled WGS sequence"/>
</dbReference>
<dbReference type="OrthoDB" id="1452892at2"/>
<gene>
    <name evidence="3" type="ORF">ASD8599_01072</name>
</gene>
<protein>
    <recommendedName>
        <fullName evidence="2">DUF4365 domain-containing protein</fullName>
    </recommendedName>
</protein>
<evidence type="ECO:0000313" key="3">
    <source>
        <dbReference type="EMBL" id="SPH20336.1"/>
    </source>
</evidence>
<keyword evidence="4" id="KW-1185">Reference proteome</keyword>
<dbReference type="Gene3D" id="1.25.40.10">
    <property type="entry name" value="Tetratricopeptide repeat domain"/>
    <property type="match status" value="1"/>
</dbReference>
<dbReference type="PROSITE" id="PS50005">
    <property type="entry name" value="TPR"/>
    <property type="match status" value="1"/>
</dbReference>
<dbReference type="InterPro" id="IPR011990">
    <property type="entry name" value="TPR-like_helical_dom_sf"/>
</dbReference>
<dbReference type="SMART" id="SM00028">
    <property type="entry name" value="TPR"/>
    <property type="match status" value="2"/>
</dbReference>
<dbReference type="InterPro" id="IPR025375">
    <property type="entry name" value="DUF4365"/>
</dbReference>
<dbReference type="EMBL" id="OMOR01000001">
    <property type="protein sequence ID" value="SPH20336.1"/>
    <property type="molecule type" value="Genomic_DNA"/>
</dbReference>
<accession>A0A2R8BBP5</accession>
<dbReference type="Pfam" id="PF14280">
    <property type="entry name" value="DUF4365"/>
    <property type="match status" value="1"/>
</dbReference>
<feature type="domain" description="DUF4365" evidence="2">
    <location>
        <begin position="13"/>
        <end position="139"/>
    </location>
</feature>